<proteinExistence type="predicted"/>
<organismHost>
    <name type="scientific">Stellaria media</name>
    <name type="common">Common chickweed</name>
    <name type="synonym">Alsine media</name>
    <dbReference type="NCBI Taxonomy" id="13274"/>
</organismHost>
<comment type="function">
    <text evidence="1">Required for genome encapsidation. Forms ribonucleoprotein complexes along with TGB1 helicase and viral RNA.</text>
</comment>
<feature type="domain" description="Potexviruses and carlaviruses coat protein" evidence="8">
    <location>
        <begin position="178"/>
        <end position="193"/>
    </location>
</feature>
<protein>
    <submittedName>
        <fullName evidence="9">28.1K protein</fullName>
    </submittedName>
</protein>
<feature type="compositionally biased region" description="Polar residues" evidence="7">
    <location>
        <begin position="1"/>
        <end position="14"/>
    </location>
</feature>
<organismHost>
    <name type="scientific">Trifolium</name>
    <dbReference type="NCBI Taxonomy" id="3898"/>
</organismHost>
<dbReference type="EMBL" id="D00485">
    <property type="protein sequence ID" value="BAA00373.1"/>
    <property type="molecule type" value="Genomic_RNA"/>
</dbReference>
<feature type="region of interest" description="Disordered" evidence="7">
    <location>
        <begin position="1"/>
        <end position="48"/>
    </location>
</feature>
<evidence type="ECO:0000256" key="5">
    <source>
        <dbReference type="ARBA" id="ARBA00022844"/>
    </source>
</evidence>
<evidence type="ECO:0000313" key="9">
    <source>
        <dbReference type="EMBL" id="BAA00373.1"/>
    </source>
</evidence>
<dbReference type="GO" id="GO:1990904">
    <property type="term" value="C:ribonucleoprotein complex"/>
    <property type="evidence" value="ECO:0007669"/>
    <property type="project" value="UniProtKB-KW"/>
</dbReference>
<organismHost>
    <name type="scientific">Pisum sativum</name>
    <name type="common">Garden pea</name>
    <name type="synonym">Lathyrus oleraceus</name>
    <dbReference type="NCBI Taxonomy" id="3888"/>
</organismHost>
<dbReference type="PIR" id="JU0403">
    <property type="entry name" value="JU0403"/>
</dbReference>
<evidence type="ECO:0000256" key="7">
    <source>
        <dbReference type="SAM" id="MobiDB-lite"/>
    </source>
</evidence>
<organismHost>
    <name type="scientific">Malus pumila</name>
    <name type="common">Paradise apple</name>
    <dbReference type="NCBI Taxonomy" id="283210"/>
</organismHost>
<feature type="compositionally biased region" description="Low complexity" evidence="7">
    <location>
        <begin position="19"/>
        <end position="35"/>
    </location>
</feature>
<dbReference type="PRINTS" id="PR00232">
    <property type="entry name" value="POTXCARLCOAT"/>
</dbReference>
<evidence type="ECO:0000256" key="1">
    <source>
        <dbReference type="ARBA" id="ARBA00004032"/>
    </source>
</evidence>
<name>Q66343_CYMV</name>
<keyword evidence="6" id="KW-0687">Ribonucleoprotein</keyword>
<keyword evidence="5" id="KW-0946">Virion</keyword>
<keyword evidence="3" id="KW-1139">Helical capsid protein</keyword>
<dbReference type="GO" id="GO:0005198">
    <property type="term" value="F:structural molecule activity"/>
    <property type="evidence" value="ECO:0007669"/>
    <property type="project" value="InterPro"/>
</dbReference>
<organism evidence="9">
    <name type="scientific">Clover yellow mosaic virus</name>
    <name type="common">CYMV</name>
    <dbReference type="NCBI Taxonomy" id="12177"/>
    <lineage>
        <taxon>Viruses</taxon>
        <taxon>Riboviria</taxon>
        <taxon>Orthornavirae</taxon>
        <taxon>Kitrinoviricota</taxon>
        <taxon>Alsuviricetes</taxon>
        <taxon>Tymovirales</taxon>
        <taxon>Alphaflexiviridae</taxon>
        <taxon>Potexvirus</taxon>
        <taxon>Potexvirus flavitrifolii</taxon>
    </lineage>
</organism>
<keyword evidence="4" id="KW-0167">Capsid protein</keyword>
<organismHost>
    <name type="scientific">Chenopodium album</name>
    <name type="common">Fat hen</name>
    <dbReference type="NCBI Taxonomy" id="3559"/>
</organismHost>
<sequence>MTDVTSSSMDTQPSPTAPPLQTSPKSSPSSNPTTTVKLPKNSKTNMTDTKKTLFSAPTDEQLDTLTLTIESNLVPSISELEAIAKDWKTLGLQEADFTANAIKIAWFCYHSGSSESVQVQGNSTSDKIPLYQLAGVVRQHSTLRRFCRYFAKVIWNYALRKNQPPANWASQNYKEADRFAAFDFFEGVSSSAALSPPGGLIREPSPNERMANETNKNVHLYQTASRGSNLATTSTVATKGAYSTNASNAGFPYHRPE</sequence>
<dbReference type="Pfam" id="PF00286">
    <property type="entry name" value="Flexi_CP"/>
    <property type="match status" value="1"/>
</dbReference>
<dbReference type="GO" id="GO:0019029">
    <property type="term" value="C:helical viral capsid"/>
    <property type="evidence" value="ECO:0007669"/>
    <property type="project" value="UniProtKB-KW"/>
</dbReference>
<evidence type="ECO:0000256" key="2">
    <source>
        <dbReference type="ARBA" id="ARBA00004328"/>
    </source>
</evidence>
<evidence type="ECO:0000256" key="4">
    <source>
        <dbReference type="ARBA" id="ARBA00022561"/>
    </source>
</evidence>
<organismHost>
    <name type="scientific">Vicia sativa</name>
    <name type="common">Spring vetch</name>
    <name type="synonym">Tare</name>
    <dbReference type="NCBI Taxonomy" id="3908"/>
</organismHost>
<evidence type="ECO:0000259" key="8">
    <source>
        <dbReference type="PROSITE" id="PS00418"/>
    </source>
</evidence>
<accession>Q66343</accession>
<organismHost>
    <name type="scientific">Medicago sativa</name>
    <name type="common">Alfalfa</name>
    <dbReference type="NCBI Taxonomy" id="3879"/>
</organismHost>
<evidence type="ECO:0000256" key="6">
    <source>
        <dbReference type="ARBA" id="ARBA00023274"/>
    </source>
</evidence>
<evidence type="ECO:0000256" key="3">
    <source>
        <dbReference type="ARBA" id="ARBA00022497"/>
    </source>
</evidence>
<reference evidence="9" key="1">
    <citation type="journal article" date="1989" name="J. Gen. Virol.">
        <title>Nucleotide sequence of the 3'-terminal region of clover yellow mosaic virus RNA.</title>
        <authorList>
            <person name="Abouhaidar M.G."/>
            <person name="Lai R."/>
        </authorList>
    </citation>
    <scope>NUCLEOTIDE SEQUENCE</scope>
</reference>
<dbReference type="InterPro" id="IPR000052">
    <property type="entry name" value="Pltvir_coat"/>
</dbReference>
<comment type="subcellular location">
    <subcellularLocation>
        <location evidence="2">Virion</location>
    </subcellularLocation>
</comment>
<dbReference type="PROSITE" id="PS00418">
    <property type="entry name" value="POTEX_CARLAVIRUS_COAT"/>
    <property type="match status" value="1"/>
</dbReference>